<keyword evidence="1" id="KW-0812">Transmembrane</keyword>
<evidence type="ECO:0000313" key="5">
    <source>
        <dbReference type="WBParaSite" id="HPBE_0001549601-mRNA-1"/>
    </source>
</evidence>
<feature type="transmembrane region" description="Helical" evidence="1">
    <location>
        <begin position="84"/>
        <end position="104"/>
    </location>
</feature>
<evidence type="ECO:0000256" key="2">
    <source>
        <dbReference type="SAM" id="SignalP"/>
    </source>
</evidence>
<evidence type="ECO:0000256" key="1">
    <source>
        <dbReference type="SAM" id="Phobius"/>
    </source>
</evidence>
<accession>A0A3P8E709</accession>
<dbReference type="PANTHER" id="PTHR23021">
    <property type="entry name" value="SERPENTINE RECEPTOR, CLASS T"/>
    <property type="match status" value="1"/>
</dbReference>
<dbReference type="EMBL" id="UZAH01028885">
    <property type="protein sequence ID" value="VDP02956.1"/>
    <property type="molecule type" value="Genomic_DNA"/>
</dbReference>
<dbReference type="InterPro" id="IPR019425">
    <property type="entry name" value="7TM_GPCR_serpentine_rcpt_Srt"/>
</dbReference>
<accession>A0A183G2H0</accession>
<dbReference type="OrthoDB" id="5802741at2759"/>
<sequence>MKMTSYKLMFVLGVFDVVQCLPHLVTGVFTIRQSVFHPTLAKSMGVLATPAYVAYTVLTVVLAINRFLQIYSPRLDSLLFNSSAVRVSCIFIAVFVSATSFLILRAQCGNAISLLEKRFLHNINKFRDM</sequence>
<keyword evidence="4" id="KW-1185">Reference proteome</keyword>
<dbReference type="WBParaSite" id="HPBE_0001549601-mRNA-1">
    <property type="protein sequence ID" value="HPBE_0001549601-mRNA-1"/>
    <property type="gene ID" value="HPBE_0001549601"/>
</dbReference>
<dbReference type="AlphaFoldDB" id="A0A183G2H0"/>
<evidence type="ECO:0000313" key="4">
    <source>
        <dbReference type="Proteomes" id="UP000050761"/>
    </source>
</evidence>
<dbReference type="Pfam" id="PF10321">
    <property type="entry name" value="7TM_GPCR_Srt"/>
    <property type="match status" value="1"/>
</dbReference>
<protein>
    <submittedName>
        <fullName evidence="5">G protein-coupled receptor</fullName>
    </submittedName>
</protein>
<proteinExistence type="predicted"/>
<keyword evidence="2" id="KW-0732">Signal</keyword>
<name>A0A183G2H0_HELPZ</name>
<feature type="signal peptide" evidence="2">
    <location>
        <begin position="1"/>
        <end position="20"/>
    </location>
</feature>
<dbReference type="PANTHER" id="PTHR23021:SF82">
    <property type="entry name" value="G PROTEIN-COUPLED RECEPTOR"/>
    <property type="match status" value="1"/>
</dbReference>
<evidence type="ECO:0000313" key="3">
    <source>
        <dbReference type="EMBL" id="VDP02956.1"/>
    </source>
</evidence>
<feature type="chain" id="PRO_5044551851" evidence="2">
    <location>
        <begin position="21"/>
        <end position="129"/>
    </location>
</feature>
<reference evidence="5" key="2">
    <citation type="submission" date="2019-09" db="UniProtKB">
        <authorList>
            <consortium name="WormBaseParasite"/>
        </authorList>
    </citation>
    <scope>IDENTIFICATION</scope>
</reference>
<organism evidence="4 5">
    <name type="scientific">Heligmosomoides polygyrus</name>
    <name type="common">Parasitic roundworm</name>
    <dbReference type="NCBI Taxonomy" id="6339"/>
    <lineage>
        <taxon>Eukaryota</taxon>
        <taxon>Metazoa</taxon>
        <taxon>Ecdysozoa</taxon>
        <taxon>Nematoda</taxon>
        <taxon>Chromadorea</taxon>
        <taxon>Rhabditida</taxon>
        <taxon>Rhabditina</taxon>
        <taxon>Rhabditomorpha</taxon>
        <taxon>Strongyloidea</taxon>
        <taxon>Heligmosomidae</taxon>
        <taxon>Heligmosomoides</taxon>
    </lineage>
</organism>
<keyword evidence="1" id="KW-1133">Transmembrane helix</keyword>
<gene>
    <name evidence="3" type="ORF">HPBE_LOCUS15495</name>
</gene>
<reference evidence="3 4" key="1">
    <citation type="submission" date="2018-11" db="EMBL/GenBank/DDBJ databases">
        <authorList>
            <consortium name="Pathogen Informatics"/>
        </authorList>
    </citation>
    <scope>NUCLEOTIDE SEQUENCE [LARGE SCALE GENOMIC DNA]</scope>
</reference>
<dbReference type="Proteomes" id="UP000050761">
    <property type="component" value="Unassembled WGS sequence"/>
</dbReference>
<keyword evidence="1" id="KW-0472">Membrane</keyword>
<feature type="transmembrane region" description="Helical" evidence="1">
    <location>
        <begin position="44"/>
        <end position="64"/>
    </location>
</feature>